<comment type="similarity">
    <text evidence="1">Belongs to the ATP-dependent AMP-binding enzyme family.</text>
</comment>
<dbReference type="SUPFAM" id="SSF56801">
    <property type="entry name" value="Acetyl-CoA synthetase-like"/>
    <property type="match status" value="1"/>
</dbReference>
<dbReference type="Pfam" id="PF00501">
    <property type="entry name" value="AMP-binding"/>
    <property type="match status" value="1"/>
</dbReference>
<dbReference type="InterPro" id="IPR025110">
    <property type="entry name" value="AMP-bd_C"/>
</dbReference>
<feature type="domain" description="AMP-binding enzyme C-terminal" evidence="4">
    <location>
        <begin position="415"/>
        <end position="500"/>
    </location>
</feature>
<evidence type="ECO:0000256" key="2">
    <source>
        <dbReference type="ARBA" id="ARBA00022598"/>
    </source>
</evidence>
<dbReference type="Gene3D" id="3.40.50.12780">
    <property type="entry name" value="N-terminal domain of ligase-like"/>
    <property type="match status" value="1"/>
</dbReference>
<dbReference type="PANTHER" id="PTHR24096">
    <property type="entry name" value="LONG-CHAIN-FATTY-ACID--COA LIGASE"/>
    <property type="match status" value="1"/>
</dbReference>
<protein>
    <recommendedName>
        <fullName evidence="7">AMP-dependent synthetase/ligase domain-containing protein</fullName>
    </recommendedName>
</protein>
<dbReference type="InterPro" id="IPR045851">
    <property type="entry name" value="AMP-bd_C_sf"/>
</dbReference>
<keyword evidence="6" id="KW-1185">Reference proteome</keyword>
<comment type="caution">
    <text evidence="5">The sequence shown here is derived from an EMBL/GenBank/DDBJ whole genome shotgun (WGS) entry which is preliminary data.</text>
</comment>
<reference evidence="5 6" key="1">
    <citation type="submission" date="2019-02" db="EMBL/GenBank/DDBJ databases">
        <title>Genome sequencing of the rare red list fungi Antrodiella citrinella (Flaviporus citrinellus).</title>
        <authorList>
            <person name="Buettner E."/>
            <person name="Kellner H."/>
        </authorList>
    </citation>
    <scope>NUCLEOTIDE SEQUENCE [LARGE SCALE GENOMIC DNA]</scope>
    <source>
        <strain evidence="5 6">DSM 108506</strain>
    </source>
</reference>
<name>A0A4V3XJ05_9APHY</name>
<dbReference type="PROSITE" id="PS00455">
    <property type="entry name" value="AMP_BINDING"/>
    <property type="match status" value="1"/>
</dbReference>
<evidence type="ECO:0000256" key="1">
    <source>
        <dbReference type="ARBA" id="ARBA00006432"/>
    </source>
</evidence>
<dbReference type="InterPro" id="IPR020845">
    <property type="entry name" value="AMP-binding_CS"/>
</dbReference>
<dbReference type="GO" id="GO:0016405">
    <property type="term" value="F:CoA-ligase activity"/>
    <property type="evidence" value="ECO:0007669"/>
    <property type="project" value="TreeGrafter"/>
</dbReference>
<gene>
    <name evidence="5" type="ORF">EUX98_g3018</name>
</gene>
<dbReference type="Proteomes" id="UP000308730">
    <property type="component" value="Unassembled WGS sequence"/>
</dbReference>
<proteinExistence type="inferred from homology"/>
<dbReference type="PANTHER" id="PTHR24096:SF149">
    <property type="entry name" value="AMP-BINDING DOMAIN-CONTAINING PROTEIN-RELATED"/>
    <property type="match status" value="1"/>
</dbReference>
<evidence type="ECO:0000259" key="3">
    <source>
        <dbReference type="Pfam" id="PF00501"/>
    </source>
</evidence>
<dbReference type="InterPro" id="IPR000873">
    <property type="entry name" value="AMP-dep_synth/lig_dom"/>
</dbReference>
<evidence type="ECO:0000313" key="6">
    <source>
        <dbReference type="Proteomes" id="UP000308730"/>
    </source>
</evidence>
<dbReference type="AlphaFoldDB" id="A0A4V3XJ05"/>
<accession>A0A4V3XJ05</accession>
<evidence type="ECO:0000313" key="5">
    <source>
        <dbReference type="EMBL" id="THH31193.1"/>
    </source>
</evidence>
<feature type="domain" description="AMP-dependent synthetase/ligase" evidence="3">
    <location>
        <begin position="123"/>
        <end position="365"/>
    </location>
</feature>
<organism evidence="5 6">
    <name type="scientific">Antrodiella citrinella</name>
    <dbReference type="NCBI Taxonomy" id="2447956"/>
    <lineage>
        <taxon>Eukaryota</taxon>
        <taxon>Fungi</taxon>
        <taxon>Dikarya</taxon>
        <taxon>Basidiomycota</taxon>
        <taxon>Agaricomycotina</taxon>
        <taxon>Agaricomycetes</taxon>
        <taxon>Polyporales</taxon>
        <taxon>Steccherinaceae</taxon>
        <taxon>Antrodiella</taxon>
    </lineage>
</organism>
<dbReference type="OrthoDB" id="1898221at2759"/>
<keyword evidence="2" id="KW-0436">Ligase</keyword>
<evidence type="ECO:0008006" key="7">
    <source>
        <dbReference type="Google" id="ProtNLM"/>
    </source>
</evidence>
<dbReference type="EMBL" id="SGPM01000055">
    <property type="protein sequence ID" value="THH31193.1"/>
    <property type="molecule type" value="Genomic_DNA"/>
</dbReference>
<evidence type="ECO:0000259" key="4">
    <source>
        <dbReference type="Pfam" id="PF13193"/>
    </source>
</evidence>
<dbReference type="Gene3D" id="3.30.300.30">
    <property type="match status" value="1"/>
</dbReference>
<sequence>MYLKSLYPPVPPTPDVNFHELLWTSPLPIPKTDYILHIDALTGRKRTRNEFYEEYQFTRIHDANTFMFGDWGTLCTSIRILDAVRTTTLPEDSEAFEDIHTFIAVFSDDRGRERTSFGELTQQMRKKSVPRVPVKAVKKDSLAYLVFSSGTSGLPKAVMISHGNLSFTLAALMVWVQQEMKLNPVAKAPAHLVWIAALPFHHSYGLHMFCLRGFIFPTTFVVLPRWDSDRVLAAIPKYRISMLPLVPSVAHQLVYSKKFASADLSTITNVLCGAAALPTALAERLSGLTKNTPISEGYGLTEATLSACLKPTPGVIPGVVPLVGSCGILLPGMEARILREDGSEANVNEPGELWLKGLNVAMGYFNDEKATRETFVNGWLRTGDGIRADANGTLFFVDRLKDTLKISGVQVSPTELEAVLRSHPAGLITDVSVAGVAGRRTADEKVPKAWIVLSDEGKRRGERATIQELDNWVKSSLSSYKWLRGGIEVIDEIPKLPTGKVLRRVLQGRENERRKVTIEERSRL</sequence>
<dbReference type="Pfam" id="PF13193">
    <property type="entry name" value="AMP-binding_C"/>
    <property type="match status" value="1"/>
</dbReference>
<dbReference type="InterPro" id="IPR042099">
    <property type="entry name" value="ANL_N_sf"/>
</dbReference>